<comment type="similarity">
    <text evidence="1">Belongs to the LytR/CpsA/Psr (LCP) family.</text>
</comment>
<feature type="region of interest" description="Disordered" evidence="2">
    <location>
        <begin position="1"/>
        <end position="21"/>
    </location>
</feature>
<reference evidence="5 6" key="1">
    <citation type="journal article" date="2017" name="BMC Genomics">
        <title>Comparative genomic and phylogenomic analyses of the Bifidobacteriaceae family.</title>
        <authorList>
            <person name="Lugli G.A."/>
            <person name="Milani C."/>
            <person name="Turroni F."/>
            <person name="Duranti S."/>
            <person name="Mancabelli L."/>
            <person name="Mangifesta M."/>
            <person name="Ferrario C."/>
            <person name="Modesto M."/>
            <person name="Mattarelli P."/>
            <person name="Jiri K."/>
            <person name="van Sinderen D."/>
            <person name="Ventura M."/>
        </authorList>
    </citation>
    <scope>NUCLEOTIDE SEQUENCE [LARGE SCALE GENOMIC DNA]</scope>
    <source>
        <strain evidence="5 6">LMG 21773</strain>
    </source>
</reference>
<feature type="domain" description="Cell envelope-related transcriptional attenuator" evidence="4">
    <location>
        <begin position="124"/>
        <end position="287"/>
    </location>
</feature>
<dbReference type="NCBIfam" id="TIGR00350">
    <property type="entry name" value="lytR_cpsA_psr"/>
    <property type="match status" value="1"/>
</dbReference>
<keyword evidence="3" id="KW-0472">Membrane</keyword>
<keyword evidence="6" id="KW-1185">Reference proteome</keyword>
<dbReference type="AlphaFoldDB" id="A0A261FA39"/>
<name>A0A261FA39_9BIFI</name>
<sequence length="493" mass="52552">MANSKHGAPRSGRAIPNLAHTPSNQPLHATVFTNRRVVLRAILCLFIALFAFVATAGAAVYSEINSTITSRSVIITSQKTKKAETEILDPNSGKPINLLVMGQDSRDGAENSTLGNKTEGGEHNADTTMIAQISADRSYVNLVSIPRDTLVDVPACTTSKGTIPARYNVMFNSIFAYGYNRDGLSGAATCAMAAVESLTGIHLDQFIVVDFAGMRKMIDAIGGVDVCIAENVNDEYTGLRLNKGLDHLDGTSGTMFARIRHGIGDGSDIGRTARQQYLIKQLLRQIKQKNILLNVNELYGFAKSALESLTMSSGLGQLGTLTGLAYSMRHFSVSNLYSRTAPIMTAPSDPNRVVFSDAAKTLWELMRAGKPINVDLSADAQTQADQLAQESAQSKSEADKSTSSDNSSDTSSNSSNSSESTDSSDQQSEQNAAKPDPITGLISQSDGSLVDPRTGGVVDPETGVIRDAQTGSFMGIADRYLNHTICGIPADKL</sequence>
<evidence type="ECO:0000256" key="1">
    <source>
        <dbReference type="ARBA" id="ARBA00006068"/>
    </source>
</evidence>
<evidence type="ECO:0000256" key="2">
    <source>
        <dbReference type="SAM" id="MobiDB-lite"/>
    </source>
</evidence>
<feature type="transmembrane region" description="Helical" evidence="3">
    <location>
        <begin position="37"/>
        <end position="61"/>
    </location>
</feature>
<feature type="region of interest" description="Disordered" evidence="2">
    <location>
        <begin position="383"/>
        <end position="462"/>
    </location>
</feature>
<dbReference type="PANTHER" id="PTHR33392:SF6">
    <property type="entry name" value="POLYISOPRENYL-TEICHOIC ACID--PEPTIDOGLYCAN TEICHOIC ACID TRANSFERASE TAGU"/>
    <property type="match status" value="1"/>
</dbReference>
<accession>A0A261FA39</accession>
<protein>
    <submittedName>
        <fullName evidence="5">Transcriptional regulator</fullName>
    </submittedName>
</protein>
<dbReference type="PANTHER" id="PTHR33392">
    <property type="entry name" value="POLYISOPRENYL-TEICHOIC ACID--PEPTIDOGLYCAN TEICHOIC ACID TRANSFERASE TAGU"/>
    <property type="match status" value="1"/>
</dbReference>
<dbReference type="RefSeq" id="WP_094689501.1">
    <property type="nucleotide sequence ID" value="NZ_JACBYZ010000001.1"/>
</dbReference>
<evidence type="ECO:0000313" key="5">
    <source>
        <dbReference type="EMBL" id="OZG55905.1"/>
    </source>
</evidence>
<feature type="compositionally biased region" description="Low complexity" evidence="2">
    <location>
        <begin position="403"/>
        <end position="431"/>
    </location>
</feature>
<organism evidence="5 6">
    <name type="scientific">Aeriscardovia aeriphila</name>
    <dbReference type="NCBI Taxonomy" id="218139"/>
    <lineage>
        <taxon>Bacteria</taxon>
        <taxon>Bacillati</taxon>
        <taxon>Actinomycetota</taxon>
        <taxon>Actinomycetes</taxon>
        <taxon>Bifidobacteriales</taxon>
        <taxon>Bifidobacteriaceae</taxon>
        <taxon>Aeriscardovia</taxon>
    </lineage>
</organism>
<evidence type="ECO:0000259" key="4">
    <source>
        <dbReference type="Pfam" id="PF03816"/>
    </source>
</evidence>
<dbReference type="InterPro" id="IPR004474">
    <property type="entry name" value="LytR_CpsA_psr"/>
</dbReference>
<dbReference type="Pfam" id="PF03816">
    <property type="entry name" value="LytR_cpsA_psr"/>
    <property type="match status" value="1"/>
</dbReference>
<keyword evidence="3" id="KW-1133">Transmembrane helix</keyword>
<proteinExistence type="inferred from homology"/>
<evidence type="ECO:0000313" key="6">
    <source>
        <dbReference type="Proteomes" id="UP000228976"/>
    </source>
</evidence>
<evidence type="ECO:0000256" key="3">
    <source>
        <dbReference type="SAM" id="Phobius"/>
    </source>
</evidence>
<gene>
    <name evidence="5" type="ORF">AEAE_0393</name>
</gene>
<dbReference type="InterPro" id="IPR050922">
    <property type="entry name" value="LytR/CpsA/Psr_CW_biosynth"/>
</dbReference>
<dbReference type="Proteomes" id="UP000228976">
    <property type="component" value="Unassembled WGS sequence"/>
</dbReference>
<comment type="caution">
    <text evidence="5">The sequence shown here is derived from an EMBL/GenBank/DDBJ whole genome shotgun (WGS) entry which is preliminary data.</text>
</comment>
<dbReference type="OrthoDB" id="9782542at2"/>
<dbReference type="Gene3D" id="3.40.630.190">
    <property type="entry name" value="LCP protein"/>
    <property type="match status" value="1"/>
</dbReference>
<dbReference type="EMBL" id="MWWU01000002">
    <property type="protein sequence ID" value="OZG55905.1"/>
    <property type="molecule type" value="Genomic_DNA"/>
</dbReference>
<keyword evidence="3" id="KW-0812">Transmembrane</keyword>